<dbReference type="Proteomes" id="UP000673383">
    <property type="component" value="Unassembled WGS sequence"/>
</dbReference>
<dbReference type="RefSeq" id="WP_209944346.1">
    <property type="nucleotide sequence ID" value="NZ_JAFICZ010000001.1"/>
</dbReference>
<protein>
    <submittedName>
        <fullName evidence="1">Uncharacterized protein</fullName>
    </submittedName>
</protein>
<evidence type="ECO:0000313" key="1">
    <source>
        <dbReference type="EMBL" id="MBP1294311.1"/>
    </source>
</evidence>
<sequence>MISMTFTTETRDQIAAALVAHAADPRVLVRVGFVKGRISKSDYPAAIAALIRVWPADFDGFCRASFSDLVGTIIWRAMAIYDMAAGRGLQADLAGRLGVGTEDAYAYVRQLTYATDRNLTAYNSATRSHSGGRWTSAVQAVVDGTTIRAGYGERAMFEDFGGSEYGIMLGVGLVLPVADAIDDEGTATIIARPSSLFLSPVCDVEPLDRADEEALDMLVA</sequence>
<reference evidence="1" key="1">
    <citation type="submission" date="2021-02" db="EMBL/GenBank/DDBJ databases">
        <title>Genomic Encyclopedia of Type Strains, Phase IV (KMG-V): Genome sequencing to study the core and pangenomes of soil and plant-associated prokaryotes.</title>
        <authorList>
            <person name="Whitman W."/>
        </authorList>
    </citation>
    <scope>NUCLEOTIDE SEQUENCE</scope>
    <source>
        <strain evidence="1">USDA 406</strain>
    </source>
</reference>
<name>A0A8I1Y9J4_BRAEL</name>
<proteinExistence type="predicted"/>
<comment type="caution">
    <text evidence="1">The sequence shown here is derived from an EMBL/GenBank/DDBJ whole genome shotgun (WGS) entry which is preliminary data.</text>
</comment>
<gene>
    <name evidence="1" type="ORF">JOH49_004064</name>
</gene>
<accession>A0A8I1Y9J4</accession>
<evidence type="ECO:0000313" key="2">
    <source>
        <dbReference type="Proteomes" id="UP000673383"/>
    </source>
</evidence>
<dbReference type="EMBL" id="JAFICZ010000001">
    <property type="protein sequence ID" value="MBP1294311.1"/>
    <property type="molecule type" value="Genomic_DNA"/>
</dbReference>
<dbReference type="AlphaFoldDB" id="A0A8I1Y9J4"/>
<organism evidence="1 2">
    <name type="scientific">Bradyrhizobium elkanii</name>
    <dbReference type="NCBI Taxonomy" id="29448"/>
    <lineage>
        <taxon>Bacteria</taxon>
        <taxon>Pseudomonadati</taxon>
        <taxon>Pseudomonadota</taxon>
        <taxon>Alphaproteobacteria</taxon>
        <taxon>Hyphomicrobiales</taxon>
        <taxon>Nitrobacteraceae</taxon>
        <taxon>Bradyrhizobium</taxon>
    </lineage>
</organism>